<dbReference type="Pfam" id="PF21948">
    <property type="entry name" value="LplA-B_cat"/>
    <property type="match status" value="1"/>
</dbReference>
<dbReference type="NCBIfam" id="TIGR00214">
    <property type="entry name" value="lipB"/>
    <property type="match status" value="1"/>
</dbReference>
<keyword evidence="11" id="KW-1185">Reference proteome</keyword>
<dbReference type="GO" id="GO:0009249">
    <property type="term" value="P:protein lipoylation"/>
    <property type="evidence" value="ECO:0007669"/>
    <property type="project" value="InterPro"/>
</dbReference>
<dbReference type="OMA" id="GEVTYHC"/>
<feature type="domain" description="BPL/LPL catalytic" evidence="9">
    <location>
        <begin position="34"/>
        <end position="223"/>
    </location>
</feature>
<dbReference type="PANTHER" id="PTHR10993">
    <property type="entry name" value="OCTANOYLTRANSFERASE"/>
    <property type="match status" value="1"/>
</dbReference>
<dbReference type="PROSITE" id="PS51733">
    <property type="entry name" value="BPL_LPL_CATALYTIC"/>
    <property type="match status" value="1"/>
</dbReference>
<reference evidence="11" key="1">
    <citation type="journal article" date="2016" name="Nature">
        <title>The genome of the seagrass Zostera marina reveals angiosperm adaptation to the sea.</title>
        <authorList>
            <person name="Olsen J.L."/>
            <person name="Rouze P."/>
            <person name="Verhelst B."/>
            <person name="Lin Y.-C."/>
            <person name="Bayer T."/>
            <person name="Collen J."/>
            <person name="Dattolo E."/>
            <person name="De Paoli E."/>
            <person name="Dittami S."/>
            <person name="Maumus F."/>
            <person name="Michel G."/>
            <person name="Kersting A."/>
            <person name="Lauritano C."/>
            <person name="Lohaus R."/>
            <person name="Toepel M."/>
            <person name="Tonon T."/>
            <person name="Vanneste K."/>
            <person name="Amirebrahimi M."/>
            <person name="Brakel J."/>
            <person name="Bostroem C."/>
            <person name="Chovatia M."/>
            <person name="Grimwood J."/>
            <person name="Jenkins J.W."/>
            <person name="Jueterbock A."/>
            <person name="Mraz A."/>
            <person name="Stam W.T."/>
            <person name="Tice H."/>
            <person name="Bornberg-Bauer E."/>
            <person name="Green P.J."/>
            <person name="Pearson G.A."/>
            <person name="Procaccini G."/>
            <person name="Duarte C.M."/>
            <person name="Schmutz J."/>
            <person name="Reusch T.B.H."/>
            <person name="Van de Peer Y."/>
        </authorList>
    </citation>
    <scope>NUCLEOTIDE SEQUENCE [LARGE SCALE GENOMIC DNA]</scope>
    <source>
        <strain evidence="11">cv. Finnish</strain>
    </source>
</reference>
<feature type="binding site" evidence="7">
    <location>
        <begin position="79"/>
        <end position="86"/>
    </location>
    <ligand>
        <name>substrate</name>
    </ligand>
</feature>
<sequence>MSLKRGLDVWKLGKVNYSEGLKLQAKLCSRRKSGEIPDTLLSLQHPPTYTVGKRRTYHNLLIPESQLKSIGAELHHTERGGDITFHGPRQIVLYPIISLKDIHFGARRYVETLEAAMVELAGAYGVEAHVGGSKCDTGVWIGDKKIGSIGVRISSGVTSHGLAFNVGSDVLDYFKNIIPCGIAGKGVTCLSREVSPRHLPLPPDGIIHDQLISRLSRLLGYNQITCREDINIAQ</sequence>
<accession>A0A0K9NRS0</accession>
<dbReference type="PIRSF" id="PIRSF016262">
    <property type="entry name" value="LPLase"/>
    <property type="match status" value="1"/>
</dbReference>
<comment type="similarity">
    <text evidence="2">Belongs to the LipB family.</text>
</comment>
<dbReference type="InterPro" id="IPR045864">
    <property type="entry name" value="aa-tRNA-synth_II/BPL/LPL"/>
</dbReference>
<dbReference type="AlphaFoldDB" id="A0A0K9NRS0"/>
<evidence type="ECO:0000256" key="7">
    <source>
        <dbReference type="PIRSR" id="PIRSR016262-2"/>
    </source>
</evidence>
<name>A0A0K9NRS0_ZOSMR</name>
<dbReference type="CDD" id="cd16444">
    <property type="entry name" value="LipB"/>
    <property type="match status" value="1"/>
</dbReference>
<dbReference type="FunFam" id="3.30.930.10:FF:000063">
    <property type="entry name" value="Octanoyltransferase LIP2, mitochondrial"/>
    <property type="match status" value="1"/>
</dbReference>
<protein>
    <recommendedName>
        <fullName evidence="3">lipoyl(octanoyl) transferase</fullName>
        <ecNumber evidence="3">2.3.1.181</ecNumber>
    </recommendedName>
</protein>
<dbReference type="GO" id="GO:0005739">
    <property type="term" value="C:mitochondrion"/>
    <property type="evidence" value="ECO:0000318"/>
    <property type="project" value="GO_Central"/>
</dbReference>
<comment type="pathway">
    <text evidence="1">Protein modification; protein lipoylation via endogenous pathway; protein N(6)-(lipoyl)lysine from octanoyl-[acyl-carrier-protein]: step 1/2.</text>
</comment>
<dbReference type="SUPFAM" id="SSF55681">
    <property type="entry name" value="Class II aaRS and biotin synthetases"/>
    <property type="match status" value="1"/>
</dbReference>
<evidence type="ECO:0000256" key="1">
    <source>
        <dbReference type="ARBA" id="ARBA00004821"/>
    </source>
</evidence>
<dbReference type="Proteomes" id="UP000036987">
    <property type="component" value="Unassembled WGS sequence"/>
</dbReference>
<feature type="binding site" evidence="7">
    <location>
        <begin position="161"/>
        <end position="163"/>
    </location>
    <ligand>
        <name>substrate</name>
    </ligand>
</feature>
<dbReference type="GO" id="GO:0033819">
    <property type="term" value="F:lipoyl(octanoyl) transferase activity"/>
    <property type="evidence" value="ECO:0000318"/>
    <property type="project" value="GO_Central"/>
</dbReference>
<feature type="site" description="Lowers pKa of active site Cys" evidence="8">
    <location>
        <position position="145"/>
    </location>
</feature>
<evidence type="ECO:0000256" key="3">
    <source>
        <dbReference type="ARBA" id="ARBA00012334"/>
    </source>
</evidence>
<organism evidence="10 11">
    <name type="scientific">Zostera marina</name>
    <name type="common">Eelgrass</name>
    <dbReference type="NCBI Taxonomy" id="29655"/>
    <lineage>
        <taxon>Eukaryota</taxon>
        <taxon>Viridiplantae</taxon>
        <taxon>Streptophyta</taxon>
        <taxon>Embryophyta</taxon>
        <taxon>Tracheophyta</taxon>
        <taxon>Spermatophyta</taxon>
        <taxon>Magnoliopsida</taxon>
        <taxon>Liliopsida</taxon>
        <taxon>Zosteraceae</taxon>
        <taxon>Zostera</taxon>
    </lineage>
</organism>
<dbReference type="InterPro" id="IPR000544">
    <property type="entry name" value="Octanoyltransferase"/>
</dbReference>
<comment type="caution">
    <text evidence="10">The sequence shown here is derived from an EMBL/GenBank/DDBJ whole genome shotgun (WGS) entry which is preliminary data.</text>
</comment>
<evidence type="ECO:0000259" key="9">
    <source>
        <dbReference type="PROSITE" id="PS51733"/>
    </source>
</evidence>
<evidence type="ECO:0000256" key="2">
    <source>
        <dbReference type="ARBA" id="ARBA00007907"/>
    </source>
</evidence>
<keyword evidence="4 10" id="KW-0808">Transferase</keyword>
<dbReference type="PANTHER" id="PTHR10993:SF15">
    <property type="entry name" value="OCTANOYLTRANSFERASE LIP2, MITOCHONDRIAL"/>
    <property type="match status" value="1"/>
</dbReference>
<dbReference type="HAMAP" id="MF_00013">
    <property type="entry name" value="LipB"/>
    <property type="match status" value="1"/>
</dbReference>
<evidence type="ECO:0000313" key="11">
    <source>
        <dbReference type="Proteomes" id="UP000036987"/>
    </source>
</evidence>
<evidence type="ECO:0000256" key="6">
    <source>
        <dbReference type="PIRSR" id="PIRSR016262-1"/>
    </source>
</evidence>
<dbReference type="OrthoDB" id="19908at2759"/>
<dbReference type="NCBIfam" id="NF010925">
    <property type="entry name" value="PRK14345.1"/>
    <property type="match status" value="1"/>
</dbReference>
<evidence type="ECO:0000256" key="4">
    <source>
        <dbReference type="ARBA" id="ARBA00022679"/>
    </source>
</evidence>
<proteinExistence type="inferred from homology"/>
<evidence type="ECO:0000256" key="5">
    <source>
        <dbReference type="ARBA" id="ARBA00023315"/>
    </source>
</evidence>
<dbReference type="STRING" id="29655.A0A0K9NRS0"/>
<dbReference type="UniPathway" id="UPA00538">
    <property type="reaction ID" value="UER00592"/>
</dbReference>
<dbReference type="EMBL" id="LFYR01001898">
    <property type="protein sequence ID" value="KMZ58665.1"/>
    <property type="molecule type" value="Genomic_DNA"/>
</dbReference>
<feature type="active site" description="Acyl-thioester intermediate" evidence="6">
    <location>
        <position position="180"/>
    </location>
</feature>
<evidence type="ECO:0000313" key="10">
    <source>
        <dbReference type="EMBL" id="KMZ58665.1"/>
    </source>
</evidence>
<gene>
    <name evidence="10" type="ORF">ZOSMA_74G00060</name>
</gene>
<feature type="binding site" evidence="7">
    <location>
        <begin position="148"/>
        <end position="150"/>
    </location>
    <ligand>
        <name>substrate</name>
    </ligand>
</feature>
<evidence type="ECO:0000256" key="8">
    <source>
        <dbReference type="PIRSR" id="PIRSR016262-3"/>
    </source>
</evidence>
<keyword evidence="5" id="KW-0012">Acyltransferase</keyword>
<dbReference type="EC" id="2.3.1.181" evidence="3"/>
<dbReference type="InterPro" id="IPR004143">
    <property type="entry name" value="BPL_LPL_catalytic"/>
</dbReference>
<dbReference type="Gene3D" id="3.30.930.10">
    <property type="entry name" value="Bira Bifunctional Protein, Domain 2"/>
    <property type="match status" value="1"/>
</dbReference>